<keyword evidence="1 3" id="KW-0547">Nucleotide-binding</keyword>
<dbReference type="Pfam" id="PF00069">
    <property type="entry name" value="Pkinase"/>
    <property type="match status" value="1"/>
</dbReference>
<dbReference type="InterPro" id="IPR011009">
    <property type="entry name" value="Kinase-like_dom_sf"/>
</dbReference>
<dbReference type="PANTHER" id="PTHR27001:SF939">
    <property type="entry name" value="INTERLEUKIN 1 RECEPTOR ASSOCIATED KINASE 1"/>
    <property type="match status" value="1"/>
</dbReference>
<evidence type="ECO:0000313" key="6">
    <source>
        <dbReference type="Ensembl" id="ENSGEVP00005026815.1"/>
    </source>
</evidence>
<sequence>MGLAGGEVPGEWGMAGTGSGRFLYELPAWLVCGLCRLMDALGRADWERFGTWGRGRGTRGRAPAQATPVCVSLPLQGVKALGPAPQPFAWPLAELVQATGGFAERHKVGEGGFGCVYRARLRNTDYAVKRLKEDAELDWSSIRSSFLTEVEKLSRFRHPNIVEFGGFCAERDHFCLIYVFMPNGSLEDRLSGQGGRPLLSWAQRLEVLVGTARAVQFLHRDTPSLIHGDVKSSNILLDGALRPRLGDFGLARAGRGQAGSGGLSASLGRTHTVRGTLAYLPPEYVRSGTLSPSIDTYSYGVVLLETLTGRRALETDGRGRTKFLKDLVAEEEEAEVAEVPGQSQLAVTGPGPDQDARVTRVGTRIFQNHMDPRVGPCPEELGTALGCLATRCLHRRSKRRPPMAQVRDTWRLQKSLPWDPPSTPWGDSLPRAPGLPPNQPVESDESLSEEGGSWLGVAPSLHPQIHINPARQRIMERLALYQQGALDSLGVLASELPAGSAPRLPEESDDFEP</sequence>
<dbReference type="InterPro" id="IPR017441">
    <property type="entry name" value="Protein_kinase_ATP_BS"/>
</dbReference>
<dbReference type="PROSITE" id="PS00108">
    <property type="entry name" value="PROTEIN_KINASE_ST"/>
    <property type="match status" value="1"/>
</dbReference>
<gene>
    <name evidence="6" type="primary">IRAK1</name>
</gene>
<dbReference type="Gene3D" id="3.30.200.20">
    <property type="entry name" value="Phosphorylase Kinase, domain 1"/>
    <property type="match status" value="1"/>
</dbReference>
<dbReference type="Ensembl" id="ENSGEVT00005028219.1">
    <property type="protein sequence ID" value="ENSGEVP00005026815.1"/>
    <property type="gene ID" value="ENSGEVG00005018287.1"/>
</dbReference>
<feature type="binding site" evidence="3">
    <location>
        <position position="129"/>
    </location>
    <ligand>
        <name>ATP</name>
        <dbReference type="ChEBI" id="CHEBI:30616"/>
    </ligand>
</feature>
<dbReference type="GO" id="GO:0005524">
    <property type="term" value="F:ATP binding"/>
    <property type="evidence" value="ECO:0007669"/>
    <property type="project" value="UniProtKB-UniRule"/>
</dbReference>
<evidence type="ECO:0000259" key="5">
    <source>
        <dbReference type="PROSITE" id="PS50011"/>
    </source>
</evidence>
<evidence type="ECO:0000256" key="1">
    <source>
        <dbReference type="ARBA" id="ARBA00022741"/>
    </source>
</evidence>
<name>A0A8C4YJS1_9SAUR</name>
<dbReference type="PANTHER" id="PTHR27001">
    <property type="entry name" value="OS01G0253100 PROTEIN"/>
    <property type="match status" value="1"/>
</dbReference>
<dbReference type="Proteomes" id="UP000694390">
    <property type="component" value="Unassembled WGS sequence"/>
</dbReference>
<keyword evidence="2 3" id="KW-0067">ATP-binding</keyword>
<dbReference type="OrthoDB" id="4062651at2759"/>
<dbReference type="PROSITE" id="PS00107">
    <property type="entry name" value="PROTEIN_KINASE_ATP"/>
    <property type="match status" value="1"/>
</dbReference>
<protein>
    <submittedName>
        <fullName evidence="6">Interleukin 1 receptor associated kinase 1</fullName>
    </submittedName>
</protein>
<reference evidence="6" key="2">
    <citation type="submission" date="2025-09" db="UniProtKB">
        <authorList>
            <consortium name="Ensembl"/>
        </authorList>
    </citation>
    <scope>IDENTIFICATION</scope>
</reference>
<evidence type="ECO:0000256" key="2">
    <source>
        <dbReference type="ARBA" id="ARBA00022840"/>
    </source>
</evidence>
<dbReference type="GO" id="GO:0005886">
    <property type="term" value="C:plasma membrane"/>
    <property type="evidence" value="ECO:0007669"/>
    <property type="project" value="TreeGrafter"/>
</dbReference>
<dbReference type="SMART" id="SM00220">
    <property type="entry name" value="S_TKc"/>
    <property type="match status" value="1"/>
</dbReference>
<organism evidence="6 7">
    <name type="scientific">Gopherus evgoodei</name>
    <name type="common">Goodes thornscrub tortoise</name>
    <dbReference type="NCBI Taxonomy" id="1825980"/>
    <lineage>
        <taxon>Eukaryota</taxon>
        <taxon>Metazoa</taxon>
        <taxon>Chordata</taxon>
        <taxon>Craniata</taxon>
        <taxon>Vertebrata</taxon>
        <taxon>Euteleostomi</taxon>
        <taxon>Archelosauria</taxon>
        <taxon>Testudinata</taxon>
        <taxon>Testudines</taxon>
        <taxon>Cryptodira</taxon>
        <taxon>Durocryptodira</taxon>
        <taxon>Testudinoidea</taxon>
        <taxon>Testudinidae</taxon>
        <taxon>Gopherus</taxon>
    </lineage>
</organism>
<evidence type="ECO:0000313" key="7">
    <source>
        <dbReference type="Proteomes" id="UP000694390"/>
    </source>
</evidence>
<dbReference type="InterPro" id="IPR000719">
    <property type="entry name" value="Prot_kinase_dom"/>
</dbReference>
<reference evidence="6" key="1">
    <citation type="submission" date="2025-08" db="UniProtKB">
        <authorList>
            <consortium name="Ensembl"/>
        </authorList>
    </citation>
    <scope>IDENTIFICATION</scope>
</reference>
<evidence type="ECO:0000256" key="4">
    <source>
        <dbReference type="SAM" id="MobiDB-lite"/>
    </source>
</evidence>
<dbReference type="Gene3D" id="1.10.510.10">
    <property type="entry name" value="Transferase(Phosphotransferase) domain 1"/>
    <property type="match status" value="1"/>
</dbReference>
<dbReference type="Gene3D" id="1.10.533.10">
    <property type="entry name" value="Death Domain, Fas"/>
    <property type="match status" value="1"/>
</dbReference>
<dbReference type="InterPro" id="IPR008271">
    <property type="entry name" value="Ser/Thr_kinase_AS"/>
</dbReference>
<dbReference type="PROSITE" id="PS50011">
    <property type="entry name" value="PROTEIN_KINASE_DOM"/>
    <property type="match status" value="1"/>
</dbReference>
<dbReference type="AlphaFoldDB" id="A0A8C4YJS1"/>
<accession>A0A8C4YJS1</accession>
<proteinExistence type="predicted"/>
<dbReference type="SUPFAM" id="SSF56112">
    <property type="entry name" value="Protein kinase-like (PK-like)"/>
    <property type="match status" value="1"/>
</dbReference>
<dbReference type="GeneTree" id="ENSGT00940000160502"/>
<feature type="domain" description="Protein kinase" evidence="5">
    <location>
        <begin position="102"/>
        <end position="416"/>
    </location>
</feature>
<dbReference type="InterPro" id="IPR011029">
    <property type="entry name" value="DEATH-like_dom_sf"/>
</dbReference>
<keyword evidence="7" id="KW-1185">Reference proteome</keyword>
<evidence type="ECO:0000256" key="3">
    <source>
        <dbReference type="PROSITE-ProRule" id="PRU10141"/>
    </source>
</evidence>
<feature type="region of interest" description="Disordered" evidence="4">
    <location>
        <begin position="397"/>
        <end position="455"/>
    </location>
</feature>
<dbReference type="GO" id="GO:0004672">
    <property type="term" value="F:protein kinase activity"/>
    <property type="evidence" value="ECO:0007669"/>
    <property type="project" value="InterPro"/>
</dbReference>